<organism evidence="1 2">
    <name type="scientific">Russula earlei</name>
    <dbReference type="NCBI Taxonomy" id="71964"/>
    <lineage>
        <taxon>Eukaryota</taxon>
        <taxon>Fungi</taxon>
        <taxon>Dikarya</taxon>
        <taxon>Basidiomycota</taxon>
        <taxon>Agaricomycotina</taxon>
        <taxon>Agaricomycetes</taxon>
        <taxon>Russulales</taxon>
        <taxon>Russulaceae</taxon>
        <taxon>Russula</taxon>
    </lineage>
</organism>
<evidence type="ECO:0000313" key="1">
    <source>
        <dbReference type="EMBL" id="KAI9459589.1"/>
    </source>
</evidence>
<dbReference type="Proteomes" id="UP001207468">
    <property type="component" value="Unassembled WGS sequence"/>
</dbReference>
<reference evidence="1" key="1">
    <citation type="submission" date="2021-03" db="EMBL/GenBank/DDBJ databases">
        <title>Evolutionary priming and transition to the ectomycorrhizal habit in an iconic lineage of mushroom-forming fungi: is preadaptation a requirement?</title>
        <authorList>
            <consortium name="DOE Joint Genome Institute"/>
            <person name="Looney B.P."/>
            <person name="Miyauchi S."/>
            <person name="Morin E."/>
            <person name="Drula E."/>
            <person name="Courty P.E."/>
            <person name="Chicoki N."/>
            <person name="Fauchery L."/>
            <person name="Kohler A."/>
            <person name="Kuo A."/>
            <person name="LaButti K."/>
            <person name="Pangilinan J."/>
            <person name="Lipzen A."/>
            <person name="Riley R."/>
            <person name="Andreopoulos W."/>
            <person name="He G."/>
            <person name="Johnson J."/>
            <person name="Barry K.W."/>
            <person name="Grigoriev I.V."/>
            <person name="Nagy L."/>
            <person name="Hibbett D."/>
            <person name="Henrissat B."/>
            <person name="Matheny P.B."/>
            <person name="Labbe J."/>
            <person name="Martin A.F."/>
        </authorList>
    </citation>
    <scope>NUCLEOTIDE SEQUENCE</scope>
    <source>
        <strain evidence="1">BPL698</strain>
    </source>
</reference>
<proteinExistence type="predicted"/>
<keyword evidence="2" id="KW-1185">Reference proteome</keyword>
<protein>
    <submittedName>
        <fullName evidence="1">Uncharacterized protein</fullName>
    </submittedName>
</protein>
<dbReference type="EMBL" id="JAGFNK010000197">
    <property type="protein sequence ID" value="KAI9459589.1"/>
    <property type="molecule type" value="Genomic_DNA"/>
</dbReference>
<comment type="caution">
    <text evidence="1">The sequence shown here is derived from an EMBL/GenBank/DDBJ whole genome shotgun (WGS) entry which is preliminary data.</text>
</comment>
<gene>
    <name evidence="1" type="ORF">F5148DRAFT_1287118</name>
</gene>
<accession>A0ACC0U2K7</accession>
<sequence>MKHPFNLFLALVYAASSATCIQAQNAPAPEPKLKLFFEKVYLHTDREYYVAGDDIWYKAYLVNAQSNYPTFTSNNLYVDVISPNATIVSSEVIRLEKGTGNGDFKLPDTLSEGTYHIRAYTNWMRNFGDNFIYDRAITIGSKTAVPNKPVTHTATKNHYRLQFYPEGGSLLENTPSVVAFKAEDINGKGVMVQGSIINSKGKTVATFNSTHLGIGKLVFTPEAGESYDVKALVNNTVPVSADFPLALEKSYLLSVNNTDTAFLQASINTNKATLTSYSNTLLYIKVRHTGRLCFEDSIHLSTEHAVIRIPKNIIPQGIAVVTLYDEKMRPNSERLVFVDQHSTTDLSLQLDKPSYSIQDNTSLNISTNEMSGSPAKANLSMAVVDATLVPVPHTNIVDYLLLQSELKGAIEQPEQYFDPHNPDRQAQLDMLLLTQGWRDFIWLRLTQQSINIKYLPEAGITFSGRVRRTFADKPLSNMNVTLFAPQAQGTKLFPSRSDSAGRYYIDGVNITGTQRIKIVSKDDKGEKGGYLLLDPLFNNPLAATATPLFENIDTSLLFKQFASKTAERMEAFQKLKNAEYNQLPGVVVTSEEKTQVTRSGEALVRFGYKDSIFNVVPSDFKDYETLQSYLAHKMPGAYTDVETNGLYFISNYPKFHKTYPRFFVDNREDAFGRQDYYSLSMDNLSRVTIKHLLSTNGNDVYQIYLTLKPGANINGAASPELITTEVVGYYEARLFYVPQPSAATMGKNYLTTLDWQPVIQTNANGAAKVTINNRGIKAKWCIIVEGITETVAGLLAGAAAHSQTPPAYTVDTLIYSTGFTNAGDMHDWIVEKSPADSERVIIQNNQLLLDTYGGATVWYKQELQGNILISFKRKVVMQGGRNDRLSDFNQFWMATDPLQHKLFKRKGAFNEYDSLSMYYIGMGGNYNTTTRFRNPIKNTR</sequence>
<evidence type="ECO:0000313" key="2">
    <source>
        <dbReference type="Proteomes" id="UP001207468"/>
    </source>
</evidence>
<name>A0ACC0U2K7_9AGAM</name>